<dbReference type="RefSeq" id="WP_230504126.1">
    <property type="nucleotide sequence ID" value="NZ_CAKJTJ010000033.1"/>
</dbReference>
<keyword evidence="2" id="KW-1185">Reference proteome</keyword>
<dbReference type="CDD" id="cd09757">
    <property type="entry name" value="Cas8c_I-C"/>
    <property type="match status" value="1"/>
</dbReference>
<evidence type="ECO:0008006" key="3">
    <source>
        <dbReference type="Google" id="ProtNLM"/>
    </source>
</evidence>
<dbReference type="NCBIfam" id="TIGR01863">
    <property type="entry name" value="cas_Csd1"/>
    <property type="match status" value="1"/>
</dbReference>
<dbReference type="EMBL" id="CAKJTJ010000033">
    <property type="protein sequence ID" value="CAG9623048.1"/>
    <property type="molecule type" value="Genomic_DNA"/>
</dbReference>
<dbReference type="InterPro" id="IPR010144">
    <property type="entry name" value="CRISPR-assoc_prot_Csd1-typ"/>
</dbReference>
<reference evidence="1 2" key="1">
    <citation type="submission" date="2021-10" db="EMBL/GenBank/DDBJ databases">
        <authorList>
            <person name="Criscuolo A."/>
        </authorList>
    </citation>
    <scope>NUCLEOTIDE SEQUENCE [LARGE SCALE GENOMIC DNA]</scope>
    <source>
        <strain evidence="2">CIP 111883</strain>
    </source>
</reference>
<protein>
    <recommendedName>
        <fullName evidence="3">Type I-C CRISPR-associated protein Cas8c/Csd1</fullName>
    </recommendedName>
</protein>
<comment type="caution">
    <text evidence="1">The sequence shown here is derived from an EMBL/GenBank/DDBJ whole genome shotgun (WGS) entry which is preliminary data.</text>
</comment>
<evidence type="ECO:0000313" key="1">
    <source>
        <dbReference type="EMBL" id="CAG9623048.1"/>
    </source>
</evidence>
<name>A0ABM8YT83_9BACI</name>
<gene>
    <name evidence="1" type="ORF">BACCIP111883_03843</name>
</gene>
<dbReference type="Proteomes" id="UP000789833">
    <property type="component" value="Unassembled WGS sequence"/>
</dbReference>
<accession>A0ABM8YT83</accession>
<organism evidence="1 2">
    <name type="scientific">Sutcliffiella rhizosphaerae</name>
    <dbReference type="NCBI Taxonomy" id="2880967"/>
    <lineage>
        <taxon>Bacteria</taxon>
        <taxon>Bacillati</taxon>
        <taxon>Bacillota</taxon>
        <taxon>Bacilli</taxon>
        <taxon>Bacillales</taxon>
        <taxon>Bacillaceae</taxon>
        <taxon>Sutcliffiella</taxon>
    </lineage>
</organism>
<proteinExistence type="predicted"/>
<dbReference type="Pfam" id="PF09709">
    <property type="entry name" value="Cas_Csd1"/>
    <property type="match status" value="1"/>
</dbReference>
<evidence type="ECO:0000313" key="2">
    <source>
        <dbReference type="Proteomes" id="UP000789833"/>
    </source>
</evidence>
<sequence>MSWLLDLYNTYKNNSVEVGKVIPKYNGGEYTLLPIAHTTQTAHVEVTVGSDGQFIGAAVIEKGLGNTLIPTTENSASRAGKASFPYPLHDKLAYTAGDYQKYLGIDRTKEFNDYLTQLKGWADSKYSHPKIVSIYNYVKKGTLIEDLIQSKVLHVDQNQQLIGKWDSRYEEVLGEKPEIFKVVTAGQEATFVRFNVYDPSIEDFKKVWNDPEVFKSYIDYNHDMLGDYDLCYVSGEFLPSVTKHANKIRNSGDKAKLISANDSNGFTFRGRFDKSTEAAAISFDVSQKSHNALKWLINKQGIFMDNRVFIFWQYDAKELPSPLNDTLDLAAIFGEEEKADIGFTNEGYARMIHQAMKGYRKHVKSKSNINVLVLDSATTGRMSVQYYRNMDQERYFAQIEKWHLTCAWLHRYRKDKDGRPVQFMGAPSSRDIALAAYGPRVSDKVVKGLMERLLPCVLDGRILPLDIIRSTINRASNPVSMEHWEWEKTLGIACALISRKNWERNKLAYKIEEGIDVRVREEEDSRDYLFGRLLAVADVLERSALGKDETRATNAIRYMSAFSKNPMRTWGVIQSALLPYQAKLGSKAGYYSKQIDDIASRISMEEFTNRPLSEEYLLGFYSQRYDLYQPKTAKPVGEEI</sequence>